<dbReference type="GO" id="GO:0003676">
    <property type="term" value="F:nucleic acid binding"/>
    <property type="evidence" value="ECO:0007669"/>
    <property type="project" value="InterPro"/>
</dbReference>
<proteinExistence type="predicted"/>
<accession>A0A0K2UH92</accession>
<dbReference type="Gene3D" id="3.30.420.10">
    <property type="entry name" value="Ribonuclease H-like superfamily/Ribonuclease H"/>
    <property type="match status" value="1"/>
</dbReference>
<feature type="non-terminal residue" evidence="1">
    <location>
        <position position="129"/>
    </location>
</feature>
<protein>
    <submittedName>
        <fullName evidence="1">Uncharacterized protein</fullName>
    </submittedName>
</protein>
<dbReference type="InterPro" id="IPR036397">
    <property type="entry name" value="RNaseH_sf"/>
</dbReference>
<sequence length="129" mass="14833">MWMPSRTPLIRFPVVMYIDIFRPTCSPGSRQIFLTATSSFSKIGPHSQTFLTNNLAFWVKRMWPSFSLDVNLLDFSFWLHIERSVCSIPHLNIEVMKASADDEWAVIDPNFICNTCNSICKRLIGICEA</sequence>
<evidence type="ECO:0000313" key="1">
    <source>
        <dbReference type="EMBL" id="CDW37332.1"/>
    </source>
</evidence>
<name>A0A0K2UH92_LEPSM</name>
<dbReference type="EMBL" id="HACA01019971">
    <property type="protein sequence ID" value="CDW37332.1"/>
    <property type="molecule type" value="Transcribed_RNA"/>
</dbReference>
<dbReference type="AlphaFoldDB" id="A0A0K2UH92"/>
<organism evidence="1">
    <name type="scientific">Lepeophtheirus salmonis</name>
    <name type="common">Salmon louse</name>
    <name type="synonym">Caligus salmonis</name>
    <dbReference type="NCBI Taxonomy" id="72036"/>
    <lineage>
        <taxon>Eukaryota</taxon>
        <taxon>Metazoa</taxon>
        <taxon>Ecdysozoa</taxon>
        <taxon>Arthropoda</taxon>
        <taxon>Crustacea</taxon>
        <taxon>Multicrustacea</taxon>
        <taxon>Hexanauplia</taxon>
        <taxon>Copepoda</taxon>
        <taxon>Siphonostomatoida</taxon>
        <taxon>Caligidae</taxon>
        <taxon>Lepeophtheirus</taxon>
    </lineage>
</organism>
<reference evidence="1" key="1">
    <citation type="submission" date="2014-05" db="EMBL/GenBank/DDBJ databases">
        <authorList>
            <person name="Chronopoulou M."/>
        </authorList>
    </citation>
    <scope>NUCLEOTIDE SEQUENCE</scope>
    <source>
        <tissue evidence="1">Whole organism</tissue>
    </source>
</reference>